<dbReference type="InterPro" id="IPR029046">
    <property type="entry name" value="LolA/LolB/LppX"/>
</dbReference>
<keyword evidence="5" id="KW-0449">Lipoprotein</keyword>
<evidence type="ECO:0000313" key="5">
    <source>
        <dbReference type="EMBL" id="MBU2667884.1"/>
    </source>
</evidence>
<sequence>MPRLRALLALSAALLSLAACTSGSKDESSANTTPAAALPAGDTLVKDSAAAMREIKTTQFLITAEGEIAGLALRRADGTLTKEGSAKGTAQLDQAGSTVELEFVILGDKIHIKGPTGGFQTLPLTLASNVYDPSAILDPERGIARVLLTSYGATTEASEPVDGKDAWRVAATNNGDNLAGLIPGLTGDIPAKYWIAAADKRLLKATFTLTGGTVTVTFKDFDVPVTISAP</sequence>
<keyword evidence="3" id="KW-1003">Cell membrane</keyword>
<evidence type="ECO:0000256" key="3">
    <source>
        <dbReference type="ARBA" id="ARBA00022475"/>
    </source>
</evidence>
<name>A0ABS5YWR5_9ACTN</name>
<evidence type="ECO:0000313" key="6">
    <source>
        <dbReference type="Proteomes" id="UP001519654"/>
    </source>
</evidence>
<dbReference type="CDD" id="cd16334">
    <property type="entry name" value="LppX-like"/>
    <property type="match status" value="1"/>
</dbReference>
<dbReference type="Pfam" id="PF07161">
    <property type="entry name" value="LppX_LprAFG"/>
    <property type="match status" value="1"/>
</dbReference>
<comment type="subcellular location">
    <subcellularLocation>
        <location evidence="1">Cell envelope</location>
    </subcellularLocation>
</comment>
<gene>
    <name evidence="5" type="ORF">KOI35_30670</name>
</gene>
<proteinExistence type="inferred from homology"/>
<dbReference type="InterPro" id="IPR009830">
    <property type="entry name" value="LppX/LprAFG"/>
</dbReference>
<comment type="similarity">
    <text evidence="2">Belongs to the LppX/LprAFG lipoprotein family.</text>
</comment>
<feature type="signal peptide" evidence="4">
    <location>
        <begin position="1"/>
        <end position="18"/>
    </location>
</feature>
<evidence type="ECO:0000256" key="4">
    <source>
        <dbReference type="SAM" id="SignalP"/>
    </source>
</evidence>
<comment type="caution">
    <text evidence="5">The sequence shown here is derived from an EMBL/GenBank/DDBJ whole genome shotgun (WGS) entry which is preliminary data.</text>
</comment>
<dbReference type="RefSeq" id="WP_215792146.1">
    <property type="nucleotide sequence ID" value="NZ_JAHKKG010000010.1"/>
</dbReference>
<dbReference type="Proteomes" id="UP001519654">
    <property type="component" value="Unassembled WGS sequence"/>
</dbReference>
<accession>A0ABS5YWR5</accession>
<dbReference type="PROSITE" id="PS51257">
    <property type="entry name" value="PROKAR_LIPOPROTEIN"/>
    <property type="match status" value="1"/>
</dbReference>
<organism evidence="5 6">
    <name type="scientific">Paractinoplanes bogorensis</name>
    <dbReference type="NCBI Taxonomy" id="1610840"/>
    <lineage>
        <taxon>Bacteria</taxon>
        <taxon>Bacillati</taxon>
        <taxon>Actinomycetota</taxon>
        <taxon>Actinomycetes</taxon>
        <taxon>Micromonosporales</taxon>
        <taxon>Micromonosporaceae</taxon>
        <taxon>Paractinoplanes</taxon>
    </lineage>
</organism>
<evidence type="ECO:0000256" key="2">
    <source>
        <dbReference type="ARBA" id="ARBA00009194"/>
    </source>
</evidence>
<dbReference type="Gene3D" id="2.50.20.20">
    <property type="match status" value="1"/>
</dbReference>
<reference evidence="5 6" key="1">
    <citation type="submission" date="2021-06" db="EMBL/GenBank/DDBJ databases">
        <title>Actinoplanes lichenicola sp. nov., and Actinoplanes ovalisporus sp. nov., isolated from lichen in Thailand.</title>
        <authorList>
            <person name="Saeng-In P."/>
            <person name="Kanchanasin P."/>
            <person name="Yuki M."/>
            <person name="Kudo T."/>
            <person name="Ohkuma M."/>
            <person name="Phongsopitanun W."/>
            <person name="Tanasupawat S."/>
        </authorList>
    </citation>
    <scope>NUCLEOTIDE SEQUENCE [LARGE SCALE GENOMIC DNA]</scope>
    <source>
        <strain evidence="5 6">NBRC 110975</strain>
    </source>
</reference>
<keyword evidence="3" id="KW-0472">Membrane</keyword>
<keyword evidence="6" id="KW-1185">Reference proteome</keyword>
<dbReference type="SUPFAM" id="SSF89392">
    <property type="entry name" value="Prokaryotic lipoproteins and lipoprotein localization factors"/>
    <property type="match status" value="1"/>
</dbReference>
<feature type="chain" id="PRO_5046818176" evidence="4">
    <location>
        <begin position="19"/>
        <end position="230"/>
    </location>
</feature>
<evidence type="ECO:0000256" key="1">
    <source>
        <dbReference type="ARBA" id="ARBA00004196"/>
    </source>
</evidence>
<dbReference type="EMBL" id="JAHKKG010000010">
    <property type="protein sequence ID" value="MBU2667884.1"/>
    <property type="molecule type" value="Genomic_DNA"/>
</dbReference>
<protein>
    <submittedName>
        <fullName evidence="5">LppX_LprAFG lipoprotein</fullName>
    </submittedName>
</protein>
<keyword evidence="4" id="KW-0732">Signal</keyword>